<evidence type="ECO:0000313" key="2">
    <source>
        <dbReference type="Proteomes" id="UP001220022"/>
    </source>
</evidence>
<accession>A0ABT5Z9M9</accession>
<dbReference type="RefSeq" id="WP_275821250.1">
    <property type="nucleotide sequence ID" value="NZ_BAAANM010000034.1"/>
</dbReference>
<evidence type="ECO:0000313" key="1">
    <source>
        <dbReference type="EMBL" id="MDF2260542.1"/>
    </source>
</evidence>
<name>A0ABT5Z9M9_9ACTN</name>
<proteinExistence type="predicted"/>
<sequence>MPLTIVLLLSAEEAAGLACVVCGERFEAVANVQVGRSTLGAPVYACTAPCAHWYRSAAVGPTSTGSEC</sequence>
<dbReference type="Proteomes" id="UP001220022">
    <property type="component" value="Unassembled WGS sequence"/>
</dbReference>
<gene>
    <name evidence="1" type="ORF">P2L57_34000</name>
</gene>
<keyword evidence="2" id="KW-1185">Reference proteome</keyword>
<protein>
    <submittedName>
        <fullName evidence="1">Uncharacterized protein</fullName>
    </submittedName>
</protein>
<dbReference type="EMBL" id="JARHTQ010000036">
    <property type="protein sequence ID" value="MDF2260542.1"/>
    <property type="molecule type" value="Genomic_DNA"/>
</dbReference>
<reference evidence="1 2" key="1">
    <citation type="submission" date="2023-03" db="EMBL/GenBank/DDBJ databases">
        <title>Draft genome sequence of type strain Streptomyces ferralitis JCM 14344.</title>
        <authorList>
            <person name="Klaysubun C."/>
            <person name="Duangmal K."/>
        </authorList>
    </citation>
    <scope>NUCLEOTIDE SEQUENCE [LARGE SCALE GENOMIC DNA]</scope>
    <source>
        <strain evidence="1 2">JCM 14344</strain>
    </source>
</reference>
<organism evidence="1 2">
    <name type="scientific">Streptantibioticus ferralitis</name>
    <dbReference type="NCBI Taxonomy" id="236510"/>
    <lineage>
        <taxon>Bacteria</taxon>
        <taxon>Bacillati</taxon>
        <taxon>Actinomycetota</taxon>
        <taxon>Actinomycetes</taxon>
        <taxon>Kitasatosporales</taxon>
        <taxon>Streptomycetaceae</taxon>
        <taxon>Streptantibioticus</taxon>
    </lineage>
</organism>
<comment type="caution">
    <text evidence="1">The sequence shown here is derived from an EMBL/GenBank/DDBJ whole genome shotgun (WGS) entry which is preliminary data.</text>
</comment>